<dbReference type="EMBL" id="SORZ01000002">
    <property type="protein sequence ID" value="TPW34351.1"/>
    <property type="molecule type" value="Genomic_DNA"/>
</dbReference>
<dbReference type="Proteomes" id="UP000315037">
    <property type="component" value="Unassembled WGS sequence"/>
</dbReference>
<comment type="caution">
    <text evidence="3">The sequence shown here is derived from an EMBL/GenBank/DDBJ whole genome shotgun (WGS) entry which is preliminary data.</text>
</comment>
<gene>
    <name evidence="3" type="ORF">E3202_07630</name>
</gene>
<dbReference type="Gene3D" id="3.40.50.2000">
    <property type="entry name" value="Glycogen Phosphorylase B"/>
    <property type="match status" value="1"/>
</dbReference>
<organism evidence="3 4">
    <name type="scientific">Oecophyllibacter saccharovorans</name>
    <dbReference type="NCBI Taxonomy" id="2558360"/>
    <lineage>
        <taxon>Bacteria</taxon>
        <taxon>Pseudomonadati</taxon>
        <taxon>Pseudomonadota</taxon>
        <taxon>Alphaproteobacteria</taxon>
        <taxon>Acetobacterales</taxon>
        <taxon>Acetobacteraceae</taxon>
        <taxon>Oecophyllibacter</taxon>
    </lineage>
</organism>
<feature type="region of interest" description="Disordered" evidence="1">
    <location>
        <begin position="228"/>
        <end position="255"/>
    </location>
</feature>
<protein>
    <submittedName>
        <fullName evidence="3">Glycosyltransferase family 1 protein</fullName>
    </submittedName>
</protein>
<name>A0A506ULY1_9PROT</name>
<dbReference type="InterPro" id="IPR001296">
    <property type="entry name" value="Glyco_trans_1"/>
</dbReference>
<keyword evidence="3" id="KW-0808">Transferase</keyword>
<sequence length="436" mass="48249">MNAPQEPVFILDLSRLMARAGQAVPTGIDRVELAYAVYLVRHYPERTRFAAYHPLAGCDLLPPSTAHDLIATLMEGWDRGERAAHQRAKKLADRLRGGLLRRGLGGGLFGRRLTSGGARARRLPAGSVYLLVSHHHLGARKPIRRALKRWGARFVPMVHDLIPLEFPEYARPREPRRHEARMKTVATLAEGVIVPCEAVAGQVRSRLAAHRRAQVPVWVVPHGVHLRAHQPGGNRSPEPVSTGDVPASNVTGSHPDSGQRPYFVCLGTLEPRKNHLLLLNLWRRMAEEGGPKIPRLLLVGKRGWENENIIDMIERCPALQGHVEEHSDLSDEEVVTLLQGARGLLFPSFGEGYGLPLAEALSLGVPVICSDLPVFREVGQEVPCYLDPLDSLGWKAAIEDFSARGPLYRAQHERIGRWQSVSWPQSVALALEQVDG</sequence>
<evidence type="ECO:0000256" key="1">
    <source>
        <dbReference type="SAM" id="MobiDB-lite"/>
    </source>
</evidence>
<dbReference type="SUPFAM" id="SSF53756">
    <property type="entry name" value="UDP-Glycosyltransferase/glycogen phosphorylase"/>
    <property type="match status" value="1"/>
</dbReference>
<accession>A0A506ULY1</accession>
<dbReference type="RefSeq" id="WP_165600945.1">
    <property type="nucleotide sequence ID" value="NZ_SORZ01000002.1"/>
</dbReference>
<dbReference type="AlphaFoldDB" id="A0A506ULY1"/>
<evidence type="ECO:0000313" key="3">
    <source>
        <dbReference type="EMBL" id="TPW34351.1"/>
    </source>
</evidence>
<dbReference type="PANTHER" id="PTHR46401">
    <property type="entry name" value="GLYCOSYLTRANSFERASE WBBK-RELATED"/>
    <property type="match status" value="1"/>
</dbReference>
<dbReference type="GO" id="GO:0016757">
    <property type="term" value="F:glycosyltransferase activity"/>
    <property type="evidence" value="ECO:0007669"/>
    <property type="project" value="InterPro"/>
</dbReference>
<evidence type="ECO:0000259" key="2">
    <source>
        <dbReference type="Pfam" id="PF00534"/>
    </source>
</evidence>
<keyword evidence="4" id="KW-1185">Reference proteome</keyword>
<feature type="domain" description="Glycosyl transferase family 1" evidence="2">
    <location>
        <begin position="258"/>
        <end position="378"/>
    </location>
</feature>
<dbReference type="Pfam" id="PF00534">
    <property type="entry name" value="Glycos_transf_1"/>
    <property type="match status" value="1"/>
</dbReference>
<evidence type="ECO:0000313" key="4">
    <source>
        <dbReference type="Proteomes" id="UP000315037"/>
    </source>
</evidence>
<reference evidence="3 4" key="1">
    <citation type="submission" date="2019-03" db="EMBL/GenBank/DDBJ databases">
        <title>The complete genome sequence of Neokomagataea sp. Jb2 NBRC113641.</title>
        <authorList>
            <person name="Chua K.-O."/>
            <person name="Chan K.-G."/>
            <person name="See-Too W.-S."/>
        </authorList>
    </citation>
    <scope>NUCLEOTIDE SEQUENCE [LARGE SCALE GENOMIC DNA]</scope>
    <source>
        <strain evidence="3 4">Jb2</strain>
    </source>
</reference>
<dbReference type="PANTHER" id="PTHR46401:SF9">
    <property type="entry name" value="MANNOSYLTRANSFERASE A"/>
    <property type="match status" value="1"/>
</dbReference>
<dbReference type="CDD" id="cd03809">
    <property type="entry name" value="GT4_MtfB-like"/>
    <property type="match status" value="1"/>
</dbReference>
<proteinExistence type="predicted"/>